<dbReference type="AlphaFoldDB" id="A0A0G1BMS2"/>
<keyword evidence="1" id="KW-0812">Transmembrane</keyword>
<sequence>MLKRCLDSIYKTMNDIIRKQIKDVIVPQSNEVIRRQASLPDSYDELPNAEHGDRIEKNPFFEKTRNKKAPLKNTNSTKNTGGHGVFIALLFVLIMVAGFFTLNYFASAKVEIEPTVLSANIDHDFTAKLLNEGGDTGLVFNRLPFVEEKLKEVPATIEKKLQIKASGKVKIFNEYSKDNQRLIKNTRLEDEKTHKIYRIDQSVVVPGMKVVNGKNVPGSVEALVYADAAGKEYNITEPADFTIPGFKGDPRYAKFKAMTIPGSQIVGGYNGVVNVPSDEAVKVAQDELKQDLKKIVVEKARAQIPDDMSLFPGSIVIKFEEIPQDYTSEEDTANVVMRATVSAFFIETAKLTSRLIEILFPENKNNAFLIPNLSSVEFKFIDPVDSVVPSDILNIRFHLSGVVKFVGKIDTQKIQSELAGKSKKEFSQIIIEQNNISKADAVIRPPWKNFFPSNSAKISIKIITK</sequence>
<proteinExistence type="predicted"/>
<keyword evidence="1" id="KW-1133">Transmembrane helix</keyword>
<dbReference type="EMBL" id="LCDG01000006">
    <property type="protein sequence ID" value="KKS47581.1"/>
    <property type="molecule type" value="Genomic_DNA"/>
</dbReference>
<name>A0A0G1BMS2_9BACT</name>
<evidence type="ECO:0000313" key="2">
    <source>
        <dbReference type="EMBL" id="KKS47581.1"/>
    </source>
</evidence>
<gene>
    <name evidence="2" type="ORF">UV12_C0006G0005</name>
</gene>
<evidence type="ECO:0008006" key="4">
    <source>
        <dbReference type="Google" id="ProtNLM"/>
    </source>
</evidence>
<dbReference type="STRING" id="1618756.UV12_C0006G0005"/>
<accession>A0A0G1BMS2</accession>
<comment type="caution">
    <text evidence="2">The sequence shown here is derived from an EMBL/GenBank/DDBJ whole genome shotgun (WGS) entry which is preliminary data.</text>
</comment>
<feature type="transmembrane region" description="Helical" evidence="1">
    <location>
        <begin position="85"/>
        <end position="106"/>
    </location>
</feature>
<evidence type="ECO:0000256" key="1">
    <source>
        <dbReference type="SAM" id="Phobius"/>
    </source>
</evidence>
<protein>
    <recommendedName>
        <fullName evidence="4">Baseplate protein J-like domain-containing protein</fullName>
    </recommendedName>
</protein>
<keyword evidence="1" id="KW-0472">Membrane</keyword>
<reference evidence="2 3" key="1">
    <citation type="journal article" date="2015" name="Nature">
        <title>rRNA introns, odd ribosomes, and small enigmatic genomes across a large radiation of phyla.</title>
        <authorList>
            <person name="Brown C.T."/>
            <person name="Hug L.A."/>
            <person name="Thomas B.C."/>
            <person name="Sharon I."/>
            <person name="Castelle C.J."/>
            <person name="Singh A."/>
            <person name="Wilkins M.J."/>
            <person name="Williams K.H."/>
            <person name="Banfield J.F."/>
        </authorList>
    </citation>
    <scope>NUCLEOTIDE SEQUENCE [LARGE SCALE GENOMIC DNA]</scope>
</reference>
<dbReference type="Proteomes" id="UP000034704">
    <property type="component" value="Unassembled WGS sequence"/>
</dbReference>
<evidence type="ECO:0000313" key="3">
    <source>
        <dbReference type="Proteomes" id="UP000034704"/>
    </source>
</evidence>
<organism evidence="2 3">
    <name type="scientific">Candidatus Nomurabacteria bacterium GW2011_GWC2_42_20</name>
    <dbReference type="NCBI Taxonomy" id="1618756"/>
    <lineage>
        <taxon>Bacteria</taxon>
        <taxon>Candidatus Nomuraibacteriota</taxon>
    </lineage>
</organism>